<comment type="subcellular location">
    <subcellularLocation>
        <location evidence="1">Membrane</location>
        <topology evidence="1">Multi-pass membrane protein</topology>
    </subcellularLocation>
</comment>
<evidence type="ECO:0000256" key="3">
    <source>
        <dbReference type="ARBA" id="ARBA00022989"/>
    </source>
</evidence>
<evidence type="ECO:0000256" key="5">
    <source>
        <dbReference type="SAM" id="Phobius"/>
    </source>
</evidence>
<dbReference type="InterPro" id="IPR007267">
    <property type="entry name" value="GtrA_DPMS_TM"/>
</dbReference>
<feature type="transmembrane region" description="Helical" evidence="5">
    <location>
        <begin position="65"/>
        <end position="89"/>
    </location>
</feature>
<dbReference type="EMBL" id="BAABCM010000007">
    <property type="protein sequence ID" value="GAA3826087.1"/>
    <property type="molecule type" value="Genomic_DNA"/>
</dbReference>
<feature type="transmembrane region" description="Helical" evidence="5">
    <location>
        <begin position="101"/>
        <end position="126"/>
    </location>
</feature>
<dbReference type="Pfam" id="PF04138">
    <property type="entry name" value="GtrA_DPMS_TM"/>
    <property type="match status" value="1"/>
</dbReference>
<keyword evidence="4 5" id="KW-0472">Membrane</keyword>
<proteinExistence type="predicted"/>
<evidence type="ECO:0000259" key="6">
    <source>
        <dbReference type="Pfam" id="PF04138"/>
    </source>
</evidence>
<evidence type="ECO:0000256" key="4">
    <source>
        <dbReference type="ARBA" id="ARBA00023136"/>
    </source>
</evidence>
<protein>
    <recommendedName>
        <fullName evidence="6">GtrA/DPMS transmembrane domain-containing protein</fullName>
    </recommendedName>
</protein>
<evidence type="ECO:0000313" key="7">
    <source>
        <dbReference type="EMBL" id="GAA3826087.1"/>
    </source>
</evidence>
<gene>
    <name evidence="7" type="ORF">GCM10022380_51030</name>
</gene>
<feature type="domain" description="GtrA/DPMS transmembrane" evidence="6">
    <location>
        <begin position="41"/>
        <end position="154"/>
    </location>
</feature>
<dbReference type="RefSeq" id="WP_237337392.1">
    <property type="nucleotide sequence ID" value="NZ_BAABCM010000007.1"/>
</dbReference>
<evidence type="ECO:0000256" key="1">
    <source>
        <dbReference type="ARBA" id="ARBA00004141"/>
    </source>
</evidence>
<evidence type="ECO:0000256" key="2">
    <source>
        <dbReference type="ARBA" id="ARBA00022692"/>
    </source>
</evidence>
<keyword evidence="2 5" id="KW-0812">Transmembrane</keyword>
<reference evidence="8" key="1">
    <citation type="journal article" date="2019" name="Int. J. Syst. Evol. Microbiol.">
        <title>The Global Catalogue of Microorganisms (GCM) 10K type strain sequencing project: providing services to taxonomists for standard genome sequencing and annotation.</title>
        <authorList>
            <consortium name="The Broad Institute Genomics Platform"/>
            <consortium name="The Broad Institute Genome Sequencing Center for Infectious Disease"/>
            <person name="Wu L."/>
            <person name="Ma J."/>
        </authorList>
    </citation>
    <scope>NUCLEOTIDE SEQUENCE [LARGE SCALE GENOMIC DNA]</scope>
    <source>
        <strain evidence="8">JCM 17017</strain>
    </source>
</reference>
<dbReference type="Proteomes" id="UP001501624">
    <property type="component" value="Unassembled WGS sequence"/>
</dbReference>
<sequence length="160" mass="17269">MQQDIRVTRSLVERFASFCATVVRYLPFGLNTLVPPSFVGFALINGFTFGVDLLLLTLGHGVAGLPLPVAITAAYVCAFALSFVLNRVFNFRSHAPVGRQAVLYAIAVAVNYFAFILGAGAGLAALGVQYHLARIIAGALEAVFLYSVLRWIVFTDRSRA</sequence>
<accession>A0ABP7ISR5</accession>
<name>A0ABP7ISR5_9PSEU</name>
<keyword evidence="8" id="KW-1185">Reference proteome</keyword>
<keyword evidence="3 5" id="KW-1133">Transmembrane helix</keyword>
<comment type="caution">
    <text evidence="7">The sequence shown here is derived from an EMBL/GenBank/DDBJ whole genome shotgun (WGS) entry which is preliminary data.</text>
</comment>
<feature type="transmembrane region" description="Helical" evidence="5">
    <location>
        <begin position="132"/>
        <end position="153"/>
    </location>
</feature>
<evidence type="ECO:0000313" key="8">
    <source>
        <dbReference type="Proteomes" id="UP001501624"/>
    </source>
</evidence>
<organism evidence="7 8">
    <name type="scientific">Amycolatopsis tucumanensis</name>
    <dbReference type="NCBI Taxonomy" id="401106"/>
    <lineage>
        <taxon>Bacteria</taxon>
        <taxon>Bacillati</taxon>
        <taxon>Actinomycetota</taxon>
        <taxon>Actinomycetes</taxon>
        <taxon>Pseudonocardiales</taxon>
        <taxon>Pseudonocardiaceae</taxon>
        <taxon>Amycolatopsis</taxon>
    </lineage>
</organism>